<gene>
    <name evidence="11" type="primary">pyrD</name>
    <name evidence="13" type="ORF">LB941_02455</name>
</gene>
<feature type="binding site" evidence="11">
    <location>
        <begin position="48"/>
        <end position="49"/>
    </location>
    <ligand>
        <name>FMN</name>
        <dbReference type="ChEBI" id="CHEBI:58210"/>
    </ligand>
</feature>
<evidence type="ECO:0000256" key="3">
    <source>
        <dbReference type="ARBA" id="ARBA00004725"/>
    </source>
</evidence>
<dbReference type="GO" id="GO:1990663">
    <property type="term" value="F:dihydroorotate dehydrogenase (fumarate) activity"/>
    <property type="evidence" value="ECO:0007669"/>
    <property type="project" value="UniProtKB-EC"/>
</dbReference>
<dbReference type="HAMAP" id="MF_00224">
    <property type="entry name" value="DHO_dh_type1"/>
    <property type="match status" value="1"/>
</dbReference>
<organism evidence="13 14">
    <name type="scientific">Ligilactobacillus ubinensis</name>
    <dbReference type="NCBI Taxonomy" id="2876789"/>
    <lineage>
        <taxon>Bacteria</taxon>
        <taxon>Bacillati</taxon>
        <taxon>Bacillota</taxon>
        <taxon>Bacilli</taxon>
        <taxon>Lactobacillales</taxon>
        <taxon>Lactobacillaceae</taxon>
        <taxon>Ligilactobacillus</taxon>
    </lineage>
</organism>
<dbReference type="Gene3D" id="3.20.20.70">
    <property type="entry name" value="Aldolase class I"/>
    <property type="match status" value="1"/>
</dbReference>
<name>A0A9X2JKG2_9LACO</name>
<evidence type="ECO:0000256" key="7">
    <source>
        <dbReference type="ARBA" id="ARBA00022630"/>
    </source>
</evidence>
<keyword evidence="6 11" id="KW-0963">Cytoplasm</keyword>
<dbReference type="GO" id="GO:0044205">
    <property type="term" value="P:'de novo' UMP biosynthetic process"/>
    <property type="evidence" value="ECO:0007669"/>
    <property type="project" value="UniProtKB-UniRule"/>
</dbReference>
<dbReference type="NCBIfam" id="NF005574">
    <property type="entry name" value="PRK07259.1"/>
    <property type="match status" value="1"/>
</dbReference>
<comment type="caution">
    <text evidence="13">The sequence shown here is derived from an EMBL/GenBank/DDBJ whole genome shotgun (WGS) entry which is preliminary data.</text>
</comment>
<dbReference type="FunFam" id="3.20.20.70:FF:000027">
    <property type="entry name" value="Dihydropyrimidine dehydrogenase [NADP(+)]"/>
    <property type="match status" value="1"/>
</dbReference>
<comment type="similarity">
    <text evidence="4 11">Belongs to the dihydroorotate dehydrogenase family. Type 1 subfamily.</text>
</comment>
<proteinExistence type="inferred from homology"/>
<dbReference type="PANTHER" id="PTHR48109:SF1">
    <property type="entry name" value="DIHYDROOROTATE DEHYDROGENASE (FUMARATE)"/>
    <property type="match status" value="1"/>
</dbReference>
<dbReference type="InterPro" id="IPR013785">
    <property type="entry name" value="Aldolase_TIM"/>
</dbReference>
<dbReference type="InterPro" id="IPR050074">
    <property type="entry name" value="DHO_dehydrogenase"/>
</dbReference>
<reference evidence="13 14" key="1">
    <citation type="journal article" date="2023" name="Int. J. Syst. Evol. Microbiol.">
        <title>Ligilactobacillus ubinensis sp. nov., a novel species isolated from the wild ferment of a durian fruit (Durio zibethinus).</title>
        <authorList>
            <person name="Heng Y.C."/>
            <person name="Menon N."/>
            <person name="Chen B."/>
            <person name="Loo B.Z.L."/>
            <person name="Wong G.W.J."/>
            <person name="Lim A.C.H."/>
            <person name="Silvaraju S."/>
            <person name="Kittelmann S."/>
        </authorList>
    </citation>
    <scope>NUCLEOTIDE SEQUENCE [LARGE SCALE GENOMIC DNA]</scope>
    <source>
        <strain evidence="13 14">WILCCON 0076</strain>
    </source>
</reference>
<dbReference type="NCBIfam" id="TIGR01037">
    <property type="entry name" value="pyrD_sub1_fam"/>
    <property type="match status" value="1"/>
</dbReference>
<dbReference type="Proteomes" id="UP001139006">
    <property type="component" value="Unassembled WGS sequence"/>
</dbReference>
<keyword evidence="10 11" id="KW-0560">Oxidoreductase</keyword>
<dbReference type="EC" id="1.3.-.-" evidence="11"/>
<feature type="binding site" evidence="11">
    <location>
        <begin position="248"/>
        <end position="249"/>
    </location>
    <ligand>
        <name>FMN</name>
        <dbReference type="ChEBI" id="CHEBI:58210"/>
    </ligand>
</feature>
<dbReference type="PANTHER" id="PTHR48109">
    <property type="entry name" value="DIHYDROOROTATE DEHYDROGENASE (QUINONE), MITOCHONDRIAL-RELATED"/>
    <property type="match status" value="1"/>
</dbReference>
<feature type="binding site" evidence="11">
    <location>
        <position position="196"/>
    </location>
    <ligand>
        <name>FMN</name>
        <dbReference type="ChEBI" id="CHEBI:58210"/>
    </ligand>
</feature>
<keyword evidence="7 11" id="KW-0285">Flavoprotein</keyword>
<comment type="cofactor">
    <cofactor evidence="11">
        <name>FMN</name>
        <dbReference type="ChEBI" id="CHEBI:58210"/>
    </cofactor>
    <text evidence="11">Binds 1 FMN per subunit.</text>
</comment>
<keyword evidence="8 11" id="KW-0288">FMN</keyword>
<dbReference type="InterPro" id="IPR001295">
    <property type="entry name" value="Dihydroorotate_DH_CS"/>
</dbReference>
<comment type="subunit">
    <text evidence="5">Homodimer.</text>
</comment>
<comment type="subcellular location">
    <subcellularLocation>
        <location evidence="2 11">Cytoplasm</location>
    </subcellularLocation>
</comment>
<comment type="caution">
    <text evidence="11">Lacks conserved residue(s) required for the propagation of feature annotation.</text>
</comment>
<keyword evidence="9 11" id="KW-0665">Pyrimidine biosynthesis</keyword>
<comment type="function">
    <text evidence="11">Catalyzes the conversion of dihydroorotate to orotate.</text>
</comment>
<evidence type="ECO:0000256" key="9">
    <source>
        <dbReference type="ARBA" id="ARBA00022975"/>
    </source>
</evidence>
<dbReference type="InterPro" id="IPR033888">
    <property type="entry name" value="DHOD_1B"/>
</dbReference>
<evidence type="ECO:0000256" key="5">
    <source>
        <dbReference type="ARBA" id="ARBA00011738"/>
    </source>
</evidence>
<sequence>MSDSRLAVELPGLTLKNPIMPASGTFGFGDVGSAKKFDLNQLGALVIKTATVEPRTGNPDPKIAVIDNGVLNAVGLQNPGIEAVVNEKLATLKEKYPDLPIIGSIGGSTVDDYIQVAKKLSASKKVAALELNISCPNVHEGGMAFGTKASVAEDLTKRVKDVVDVPVYVKLTPNVTDVVEIAQAVATGGADGLSMINTVLGMHIDVKTRKPVLGNVMGGFSGHSIKPIAIRMIYQVSQVVDLPIIGMGGVESADDVIEMFLAGASAVAIGTAHFKDPLACPHIIDKLPAKLDELGITNFENLREQVRGNRHAD</sequence>
<dbReference type="PIRSF" id="PIRSF000164">
    <property type="entry name" value="DHO_oxidase"/>
    <property type="match status" value="1"/>
</dbReference>
<dbReference type="EMBL" id="JAIULA010000003">
    <property type="protein sequence ID" value="MCP0886197.1"/>
    <property type="molecule type" value="Genomic_DNA"/>
</dbReference>
<evidence type="ECO:0000256" key="6">
    <source>
        <dbReference type="ARBA" id="ARBA00022490"/>
    </source>
</evidence>
<feature type="binding site" evidence="11">
    <location>
        <position position="170"/>
    </location>
    <ligand>
        <name>FMN</name>
        <dbReference type="ChEBI" id="CHEBI:58210"/>
    </ligand>
</feature>
<evidence type="ECO:0000256" key="11">
    <source>
        <dbReference type="HAMAP-Rule" id="MF_00224"/>
    </source>
</evidence>
<dbReference type="GO" id="GO:0006207">
    <property type="term" value="P:'de novo' pyrimidine nucleobase biosynthetic process"/>
    <property type="evidence" value="ECO:0007669"/>
    <property type="project" value="InterPro"/>
</dbReference>
<dbReference type="PROSITE" id="PS00912">
    <property type="entry name" value="DHODEHASE_2"/>
    <property type="match status" value="1"/>
</dbReference>
<feature type="binding site" evidence="11">
    <location>
        <position position="132"/>
    </location>
    <ligand>
        <name>FMN</name>
        <dbReference type="ChEBI" id="CHEBI:58210"/>
    </ligand>
</feature>
<feature type="binding site" evidence="11">
    <location>
        <begin position="197"/>
        <end position="198"/>
    </location>
    <ligand>
        <name>substrate</name>
    </ligand>
</feature>
<dbReference type="GO" id="GO:0005737">
    <property type="term" value="C:cytoplasm"/>
    <property type="evidence" value="ECO:0007669"/>
    <property type="project" value="UniProtKB-SubCell"/>
</dbReference>
<protein>
    <recommendedName>
        <fullName evidence="11">Dihydroorotate dehydrogenase</fullName>
        <shortName evidence="11">DHOD</shortName>
        <shortName evidence="11">DHODase</shortName>
        <shortName evidence="11">DHOdehase</shortName>
        <ecNumber evidence="11">1.3.-.-</ecNumber>
    </recommendedName>
</protein>
<feature type="binding site" evidence="11">
    <location>
        <position position="23"/>
    </location>
    <ligand>
        <name>FMN</name>
        <dbReference type="ChEBI" id="CHEBI:58210"/>
    </ligand>
</feature>
<evidence type="ECO:0000256" key="2">
    <source>
        <dbReference type="ARBA" id="ARBA00004496"/>
    </source>
</evidence>
<dbReference type="InterPro" id="IPR024920">
    <property type="entry name" value="Dihydroorotate_DH_1"/>
</dbReference>
<feature type="binding site" evidence="11">
    <location>
        <position position="132"/>
    </location>
    <ligand>
        <name>substrate</name>
    </ligand>
</feature>
<dbReference type="SUPFAM" id="SSF51395">
    <property type="entry name" value="FMN-linked oxidoreductases"/>
    <property type="match status" value="1"/>
</dbReference>
<feature type="binding site" evidence="11">
    <location>
        <position position="222"/>
    </location>
    <ligand>
        <name>FMN</name>
        <dbReference type="ChEBI" id="CHEBI:58210"/>
    </ligand>
</feature>
<dbReference type="CDD" id="cd04740">
    <property type="entry name" value="DHOD_1B_like"/>
    <property type="match status" value="1"/>
</dbReference>
<feature type="active site" description="Nucleophile" evidence="11">
    <location>
        <position position="135"/>
    </location>
</feature>
<dbReference type="InterPro" id="IPR012135">
    <property type="entry name" value="Dihydroorotate_DH_1_2"/>
</dbReference>
<feature type="binding site" evidence="11">
    <location>
        <begin position="72"/>
        <end position="76"/>
    </location>
    <ligand>
        <name>substrate</name>
    </ligand>
</feature>
<evidence type="ECO:0000256" key="8">
    <source>
        <dbReference type="ARBA" id="ARBA00022643"/>
    </source>
</evidence>
<dbReference type="AlphaFoldDB" id="A0A9X2JKG2"/>
<dbReference type="InterPro" id="IPR005720">
    <property type="entry name" value="Dihydroorotate_DH_cat"/>
</dbReference>
<feature type="binding site" evidence="11">
    <location>
        <position position="48"/>
    </location>
    <ligand>
        <name>substrate</name>
    </ligand>
</feature>
<dbReference type="Pfam" id="PF01180">
    <property type="entry name" value="DHO_dh"/>
    <property type="match status" value="1"/>
</dbReference>
<dbReference type="RefSeq" id="WP_253359192.1">
    <property type="nucleotide sequence ID" value="NZ_JAIULA010000003.1"/>
</dbReference>
<keyword evidence="14" id="KW-1185">Reference proteome</keyword>
<comment type="catalytic activity">
    <reaction evidence="1">
        <text>(S)-dihydroorotate + fumarate = orotate + succinate</text>
        <dbReference type="Rhea" id="RHEA:30059"/>
        <dbReference type="ChEBI" id="CHEBI:29806"/>
        <dbReference type="ChEBI" id="CHEBI:30031"/>
        <dbReference type="ChEBI" id="CHEBI:30839"/>
        <dbReference type="ChEBI" id="CHEBI:30864"/>
        <dbReference type="EC" id="1.3.98.1"/>
    </reaction>
</comment>
<evidence type="ECO:0000313" key="14">
    <source>
        <dbReference type="Proteomes" id="UP001139006"/>
    </source>
</evidence>
<evidence type="ECO:0000313" key="13">
    <source>
        <dbReference type="EMBL" id="MCP0886197.1"/>
    </source>
</evidence>
<evidence type="ECO:0000256" key="1">
    <source>
        <dbReference type="ARBA" id="ARBA00001694"/>
    </source>
</evidence>
<comment type="catalytic activity">
    <reaction evidence="11">
        <text>(S)-dihydroorotate + A = orotate + AH2</text>
        <dbReference type="Rhea" id="RHEA:18073"/>
        <dbReference type="ChEBI" id="CHEBI:13193"/>
        <dbReference type="ChEBI" id="CHEBI:17499"/>
        <dbReference type="ChEBI" id="CHEBI:30839"/>
        <dbReference type="ChEBI" id="CHEBI:30864"/>
    </reaction>
</comment>
<evidence type="ECO:0000256" key="4">
    <source>
        <dbReference type="ARBA" id="ARBA00008008"/>
    </source>
</evidence>
<feature type="binding site" evidence="11">
    <location>
        <begin position="270"/>
        <end position="271"/>
    </location>
    <ligand>
        <name>FMN</name>
        <dbReference type="ChEBI" id="CHEBI:58210"/>
    </ligand>
</feature>
<dbReference type="InterPro" id="IPR049622">
    <property type="entry name" value="Dihydroorotate_DH_I"/>
</dbReference>
<accession>A0A9X2JKG2</accession>
<evidence type="ECO:0000256" key="10">
    <source>
        <dbReference type="ARBA" id="ARBA00023002"/>
    </source>
</evidence>
<evidence type="ECO:0000259" key="12">
    <source>
        <dbReference type="Pfam" id="PF01180"/>
    </source>
</evidence>
<comment type="pathway">
    <text evidence="3 11">Pyrimidine metabolism; UMP biosynthesis via de novo pathway.</text>
</comment>
<feature type="domain" description="Dihydroorotate dehydrogenase catalytic" evidence="12">
    <location>
        <begin position="6"/>
        <end position="291"/>
    </location>
</feature>